<dbReference type="InParanoid" id="B4MJH9"/>
<dbReference type="PANTHER" id="PTHR11388">
    <property type="entry name" value="ORGANIC ANION TRANSPORTER"/>
    <property type="match status" value="1"/>
</dbReference>
<dbReference type="InterPro" id="IPR036259">
    <property type="entry name" value="MFS_trans_sf"/>
</dbReference>
<keyword evidence="6 8" id="KW-0472">Membrane</keyword>
<protein>
    <recommendedName>
        <fullName evidence="8">Solute carrier organic anion transporter family member</fullName>
    </recommendedName>
</protein>
<feature type="domain" description="Kazal-like" evidence="10">
    <location>
        <begin position="442"/>
        <end position="498"/>
    </location>
</feature>
<dbReference type="SUPFAM" id="SSF103473">
    <property type="entry name" value="MFS general substrate transporter"/>
    <property type="match status" value="1"/>
</dbReference>
<name>B4MJH9_DROWI</name>
<feature type="transmembrane region" description="Helical" evidence="8">
    <location>
        <begin position="272"/>
        <end position="293"/>
    </location>
</feature>
<dbReference type="InterPro" id="IPR036058">
    <property type="entry name" value="Kazal_dom_sf"/>
</dbReference>
<evidence type="ECO:0000256" key="6">
    <source>
        <dbReference type="ARBA" id="ARBA00023136"/>
    </source>
</evidence>
<evidence type="ECO:0000256" key="9">
    <source>
        <dbReference type="SAM" id="MobiDB-lite"/>
    </source>
</evidence>
<dbReference type="KEGG" id="dwi:6638171"/>
<dbReference type="GO" id="GO:0016323">
    <property type="term" value="C:basolateral plasma membrane"/>
    <property type="evidence" value="ECO:0007669"/>
    <property type="project" value="EnsemblMetazoa"/>
</dbReference>
<dbReference type="HOGENOM" id="CLU_008954_1_3_1"/>
<keyword evidence="7" id="KW-1015">Disulfide bond</keyword>
<dbReference type="OMA" id="VCSPANE"/>
<dbReference type="AlphaFoldDB" id="B4MJH9"/>
<dbReference type="PANTHER" id="PTHR11388:SF76">
    <property type="entry name" value="SOLUTE CARRIER ORGANIC ANION TRANSPORTER FAMILY MEMBER"/>
    <property type="match status" value="1"/>
</dbReference>
<feature type="transmembrane region" description="Helical" evidence="8">
    <location>
        <begin position="89"/>
        <end position="111"/>
    </location>
</feature>
<evidence type="ECO:0000256" key="3">
    <source>
        <dbReference type="ARBA" id="ARBA00022475"/>
    </source>
</evidence>
<evidence type="ECO:0000256" key="5">
    <source>
        <dbReference type="ARBA" id="ARBA00022989"/>
    </source>
</evidence>
<evidence type="ECO:0000256" key="7">
    <source>
        <dbReference type="ARBA" id="ARBA00023157"/>
    </source>
</evidence>
<keyword evidence="8" id="KW-0813">Transport</keyword>
<keyword evidence="4 8" id="KW-0812">Transmembrane</keyword>
<dbReference type="GO" id="GO:0097254">
    <property type="term" value="P:renal tubular secretion"/>
    <property type="evidence" value="ECO:0007669"/>
    <property type="project" value="EnsemblMetazoa"/>
</dbReference>
<dbReference type="NCBIfam" id="TIGR00805">
    <property type="entry name" value="oat"/>
    <property type="match status" value="1"/>
</dbReference>
<dbReference type="EMBL" id="CH963846">
    <property type="protein sequence ID" value="EDW72268.1"/>
    <property type="molecule type" value="Genomic_DNA"/>
</dbReference>
<evidence type="ECO:0000313" key="12">
    <source>
        <dbReference type="Proteomes" id="UP000007798"/>
    </source>
</evidence>
<dbReference type="GO" id="GO:0043252">
    <property type="term" value="P:sodium-independent organic anion transport"/>
    <property type="evidence" value="ECO:0007669"/>
    <property type="project" value="TreeGrafter"/>
</dbReference>
<evidence type="ECO:0000256" key="8">
    <source>
        <dbReference type="RuleBase" id="RU362056"/>
    </source>
</evidence>
<dbReference type="Gene3D" id="1.20.1250.20">
    <property type="entry name" value="MFS general substrate transporter like domains"/>
    <property type="match status" value="1"/>
</dbReference>
<dbReference type="Pfam" id="PF07648">
    <property type="entry name" value="Kazal_2"/>
    <property type="match status" value="1"/>
</dbReference>
<dbReference type="InterPro" id="IPR004156">
    <property type="entry name" value="OATP"/>
</dbReference>
<proteinExistence type="inferred from homology"/>
<keyword evidence="3" id="KW-1003">Cell membrane</keyword>
<dbReference type="eggNOG" id="KOG3626">
    <property type="taxonomic scope" value="Eukaryota"/>
</dbReference>
<feature type="transmembrane region" description="Helical" evidence="8">
    <location>
        <begin position="51"/>
        <end position="69"/>
    </location>
</feature>
<evidence type="ECO:0000256" key="4">
    <source>
        <dbReference type="ARBA" id="ARBA00022692"/>
    </source>
</evidence>
<dbReference type="GO" id="GO:0006811">
    <property type="term" value="P:monoatomic ion transport"/>
    <property type="evidence" value="ECO:0007669"/>
    <property type="project" value="UniProtKB-KW"/>
</dbReference>
<feature type="transmembrane region" description="Helical" evidence="8">
    <location>
        <begin position="336"/>
        <end position="356"/>
    </location>
</feature>
<gene>
    <name evidence="11" type="primary">Dwil\GK20833</name>
    <name evidence="11" type="ORF">Dwil_GK20833</name>
</gene>
<feature type="transmembrane region" description="Helical" evidence="8">
    <location>
        <begin position="564"/>
        <end position="589"/>
    </location>
</feature>
<dbReference type="CDD" id="cd17336">
    <property type="entry name" value="MFS_SLCO_OATP"/>
    <property type="match status" value="1"/>
</dbReference>
<dbReference type="SUPFAM" id="SSF100895">
    <property type="entry name" value="Kazal-type serine protease inhibitors"/>
    <property type="match status" value="1"/>
</dbReference>
<dbReference type="Proteomes" id="UP000007798">
    <property type="component" value="Unassembled WGS sequence"/>
</dbReference>
<accession>B4MJH9</accession>
<organism evidence="11 12">
    <name type="scientific">Drosophila willistoni</name>
    <name type="common">Fruit fly</name>
    <dbReference type="NCBI Taxonomy" id="7260"/>
    <lineage>
        <taxon>Eukaryota</taxon>
        <taxon>Metazoa</taxon>
        <taxon>Ecdysozoa</taxon>
        <taxon>Arthropoda</taxon>
        <taxon>Hexapoda</taxon>
        <taxon>Insecta</taxon>
        <taxon>Pterygota</taxon>
        <taxon>Neoptera</taxon>
        <taxon>Endopterygota</taxon>
        <taxon>Diptera</taxon>
        <taxon>Brachycera</taxon>
        <taxon>Muscomorpha</taxon>
        <taxon>Ephydroidea</taxon>
        <taxon>Drosophilidae</taxon>
        <taxon>Drosophila</taxon>
        <taxon>Sophophora</taxon>
    </lineage>
</organism>
<feature type="transmembrane region" description="Helical" evidence="8">
    <location>
        <begin position="118"/>
        <end position="139"/>
    </location>
</feature>
<comment type="subcellular location">
    <subcellularLocation>
        <location evidence="1 8">Cell membrane</location>
        <topology evidence="1 8">Multi-pass membrane protein</topology>
    </subcellularLocation>
</comment>
<feature type="transmembrane region" description="Helical" evidence="8">
    <location>
        <begin position="231"/>
        <end position="252"/>
    </location>
</feature>
<evidence type="ECO:0000256" key="2">
    <source>
        <dbReference type="ARBA" id="ARBA00009657"/>
    </source>
</evidence>
<keyword evidence="8" id="KW-0406">Ion transport</keyword>
<evidence type="ECO:0000313" key="11">
    <source>
        <dbReference type="EMBL" id="EDW72268.1"/>
    </source>
</evidence>
<comment type="similarity">
    <text evidence="2 8">Belongs to the organo anion transporter (TC 2.A.60) family.</text>
</comment>
<feature type="transmembrane region" description="Helical" evidence="8">
    <location>
        <begin position="188"/>
        <end position="210"/>
    </location>
</feature>
<feature type="transmembrane region" description="Helical" evidence="8">
    <location>
        <begin position="408"/>
        <end position="427"/>
    </location>
</feature>
<evidence type="ECO:0000259" key="10">
    <source>
        <dbReference type="PROSITE" id="PS51465"/>
    </source>
</evidence>
<sequence>MSHDEVEVQEKFLQDNSQANGKKSKDLPKEITCGIWHFKGSKLQRFATENMFMVLYGIAGCFLAMAFSYSNGTITTLEKRFKIPTKISGLISVGNDISSVFSSAFLAYYAGRGHRPRWIAVGLLFMFAFCLMTALPHFLYGAGEDALKLAQHLDTLNSTKANAEDLMLCHRNSTSQCEMKETSASVPIILLFMAQFISGIGGALFFTLGLPYMDDNSLKSKTPSMLSWSAFLRMLGPAAGYSLASFCLRLYIDPWEVPSIKNSDPRWLGAWWLGWLILAVTMLISAIVIYMFPRELPSAHARRLKSQGESEKKEATAELSLAGMMQCLKRLSKNRVYVCNTIASTFYVFGYLPYWIFTPKYIETQYRQTAATASMATGPVALGFSAAGVLLTGFVLSKYKPSARWMAAWNGIVDVLTIAGILCYVAIGCEESDRANTLSSLTSKADNCSLSCHCDYVPYSPICGSQNFTYISACHAGCQHKEIDAMGRTIYTDCKCMPSVAIDIKDAGDPQLPFAVDGPCPVDCQRQFLIFMVVMCLLKFIGSTGRVTNLLLALRCVPPEDKTFGLGFGHVVVSIFALIPSPIIFGWILDYYCLVWGKTCSNKGNCWLYDTRSLRYVMNLISATFIFLGCFGNIAVWYYAKDLEIFDENEGKPKEPEELELKDKEDIMLE</sequence>
<feature type="region of interest" description="Disordered" evidence="9">
    <location>
        <begin position="651"/>
        <end position="670"/>
    </location>
</feature>
<feature type="transmembrane region" description="Helical" evidence="8">
    <location>
        <begin position="528"/>
        <end position="552"/>
    </location>
</feature>
<feature type="transmembrane region" description="Helical" evidence="8">
    <location>
        <begin position="376"/>
        <end position="396"/>
    </location>
</feature>
<dbReference type="GO" id="GO:0015347">
    <property type="term" value="F:sodium-independent organic anion transmembrane transporter activity"/>
    <property type="evidence" value="ECO:0007669"/>
    <property type="project" value="TreeGrafter"/>
</dbReference>
<keyword evidence="12" id="KW-1185">Reference proteome</keyword>
<keyword evidence="5 8" id="KW-1133">Transmembrane helix</keyword>
<feature type="transmembrane region" description="Helical" evidence="8">
    <location>
        <begin position="617"/>
        <end position="640"/>
    </location>
</feature>
<reference evidence="11 12" key="1">
    <citation type="journal article" date="2007" name="Nature">
        <title>Evolution of genes and genomes on the Drosophila phylogeny.</title>
        <authorList>
            <consortium name="Drosophila 12 Genomes Consortium"/>
            <person name="Clark A.G."/>
            <person name="Eisen M.B."/>
            <person name="Smith D.R."/>
            <person name="Bergman C.M."/>
            <person name="Oliver B."/>
            <person name="Markow T.A."/>
            <person name="Kaufman T.C."/>
            <person name="Kellis M."/>
            <person name="Gelbart W."/>
            <person name="Iyer V.N."/>
            <person name="Pollard D.A."/>
            <person name="Sackton T.B."/>
            <person name="Larracuente A.M."/>
            <person name="Singh N.D."/>
            <person name="Abad J.P."/>
            <person name="Abt D.N."/>
            <person name="Adryan B."/>
            <person name="Aguade M."/>
            <person name="Akashi H."/>
            <person name="Anderson W.W."/>
            <person name="Aquadro C.F."/>
            <person name="Ardell D.H."/>
            <person name="Arguello R."/>
            <person name="Artieri C.G."/>
            <person name="Barbash D.A."/>
            <person name="Barker D."/>
            <person name="Barsanti P."/>
            <person name="Batterham P."/>
            <person name="Batzoglou S."/>
            <person name="Begun D."/>
            <person name="Bhutkar A."/>
            <person name="Blanco E."/>
            <person name="Bosak S.A."/>
            <person name="Bradley R.K."/>
            <person name="Brand A.D."/>
            <person name="Brent M.R."/>
            <person name="Brooks A.N."/>
            <person name="Brown R.H."/>
            <person name="Butlin R.K."/>
            <person name="Caggese C."/>
            <person name="Calvi B.R."/>
            <person name="Bernardo de Carvalho A."/>
            <person name="Caspi A."/>
            <person name="Castrezana S."/>
            <person name="Celniker S.E."/>
            <person name="Chang J.L."/>
            <person name="Chapple C."/>
            <person name="Chatterji S."/>
            <person name="Chinwalla A."/>
            <person name="Civetta A."/>
            <person name="Clifton S.W."/>
            <person name="Comeron J.M."/>
            <person name="Costello J.C."/>
            <person name="Coyne J.A."/>
            <person name="Daub J."/>
            <person name="David R.G."/>
            <person name="Delcher A.L."/>
            <person name="Delehaunty K."/>
            <person name="Do C.B."/>
            <person name="Ebling H."/>
            <person name="Edwards K."/>
            <person name="Eickbush T."/>
            <person name="Evans J.D."/>
            <person name="Filipski A."/>
            <person name="Findeiss S."/>
            <person name="Freyhult E."/>
            <person name="Fulton L."/>
            <person name="Fulton R."/>
            <person name="Garcia A.C."/>
            <person name="Gardiner A."/>
            <person name="Garfield D.A."/>
            <person name="Garvin B.E."/>
            <person name="Gibson G."/>
            <person name="Gilbert D."/>
            <person name="Gnerre S."/>
            <person name="Godfrey J."/>
            <person name="Good R."/>
            <person name="Gotea V."/>
            <person name="Gravely B."/>
            <person name="Greenberg A.J."/>
            <person name="Griffiths-Jones S."/>
            <person name="Gross S."/>
            <person name="Guigo R."/>
            <person name="Gustafson E.A."/>
            <person name="Haerty W."/>
            <person name="Hahn M.W."/>
            <person name="Halligan D.L."/>
            <person name="Halpern A.L."/>
            <person name="Halter G.M."/>
            <person name="Han M.V."/>
            <person name="Heger A."/>
            <person name="Hillier L."/>
            <person name="Hinrichs A.S."/>
            <person name="Holmes I."/>
            <person name="Hoskins R.A."/>
            <person name="Hubisz M.J."/>
            <person name="Hultmark D."/>
            <person name="Huntley M.A."/>
            <person name="Jaffe D.B."/>
            <person name="Jagadeeshan S."/>
            <person name="Jeck W.R."/>
            <person name="Johnson J."/>
            <person name="Jones C.D."/>
            <person name="Jordan W.C."/>
            <person name="Karpen G.H."/>
            <person name="Kataoka E."/>
            <person name="Keightley P.D."/>
            <person name="Kheradpour P."/>
            <person name="Kirkness E.F."/>
            <person name="Koerich L.B."/>
            <person name="Kristiansen K."/>
            <person name="Kudrna D."/>
            <person name="Kulathinal R.J."/>
            <person name="Kumar S."/>
            <person name="Kwok R."/>
            <person name="Lander E."/>
            <person name="Langley C.H."/>
            <person name="Lapoint R."/>
            <person name="Lazzaro B.P."/>
            <person name="Lee S.J."/>
            <person name="Levesque L."/>
            <person name="Li R."/>
            <person name="Lin C.F."/>
            <person name="Lin M.F."/>
            <person name="Lindblad-Toh K."/>
            <person name="Llopart A."/>
            <person name="Long M."/>
            <person name="Low L."/>
            <person name="Lozovsky E."/>
            <person name="Lu J."/>
            <person name="Luo M."/>
            <person name="Machado C.A."/>
            <person name="Makalowski W."/>
            <person name="Marzo M."/>
            <person name="Matsuda M."/>
            <person name="Matzkin L."/>
            <person name="McAllister B."/>
            <person name="McBride C.S."/>
            <person name="McKernan B."/>
            <person name="McKernan K."/>
            <person name="Mendez-Lago M."/>
            <person name="Minx P."/>
            <person name="Mollenhauer M.U."/>
            <person name="Montooth K."/>
            <person name="Mount S.M."/>
            <person name="Mu X."/>
            <person name="Myers E."/>
            <person name="Negre B."/>
            <person name="Newfeld S."/>
            <person name="Nielsen R."/>
            <person name="Noor M.A."/>
            <person name="O'Grady P."/>
            <person name="Pachter L."/>
            <person name="Papaceit M."/>
            <person name="Parisi M.J."/>
            <person name="Parisi M."/>
            <person name="Parts L."/>
            <person name="Pedersen J.S."/>
            <person name="Pesole G."/>
            <person name="Phillippy A.M."/>
            <person name="Ponting C.P."/>
            <person name="Pop M."/>
            <person name="Porcelli D."/>
            <person name="Powell J.R."/>
            <person name="Prohaska S."/>
            <person name="Pruitt K."/>
            <person name="Puig M."/>
            <person name="Quesneville H."/>
            <person name="Ram K.R."/>
            <person name="Rand D."/>
            <person name="Rasmussen M.D."/>
            <person name="Reed L.K."/>
            <person name="Reenan R."/>
            <person name="Reily A."/>
            <person name="Remington K.A."/>
            <person name="Rieger T.T."/>
            <person name="Ritchie M.G."/>
            <person name="Robin C."/>
            <person name="Rogers Y.H."/>
            <person name="Rohde C."/>
            <person name="Rozas J."/>
            <person name="Rubenfield M.J."/>
            <person name="Ruiz A."/>
            <person name="Russo S."/>
            <person name="Salzberg S.L."/>
            <person name="Sanchez-Gracia A."/>
            <person name="Saranga D.J."/>
            <person name="Sato H."/>
            <person name="Schaeffer S.W."/>
            <person name="Schatz M.C."/>
            <person name="Schlenke T."/>
            <person name="Schwartz R."/>
            <person name="Segarra C."/>
            <person name="Singh R.S."/>
            <person name="Sirot L."/>
            <person name="Sirota M."/>
            <person name="Sisneros N.B."/>
            <person name="Smith C.D."/>
            <person name="Smith T.F."/>
            <person name="Spieth J."/>
            <person name="Stage D.E."/>
            <person name="Stark A."/>
            <person name="Stephan W."/>
            <person name="Strausberg R.L."/>
            <person name="Strempel S."/>
            <person name="Sturgill D."/>
            <person name="Sutton G."/>
            <person name="Sutton G.G."/>
            <person name="Tao W."/>
            <person name="Teichmann S."/>
            <person name="Tobari Y.N."/>
            <person name="Tomimura Y."/>
            <person name="Tsolas J.M."/>
            <person name="Valente V.L."/>
            <person name="Venter E."/>
            <person name="Venter J.C."/>
            <person name="Vicario S."/>
            <person name="Vieira F.G."/>
            <person name="Vilella A.J."/>
            <person name="Villasante A."/>
            <person name="Walenz B."/>
            <person name="Wang J."/>
            <person name="Wasserman M."/>
            <person name="Watts T."/>
            <person name="Wilson D."/>
            <person name="Wilson R.K."/>
            <person name="Wing R.A."/>
            <person name="Wolfner M.F."/>
            <person name="Wong A."/>
            <person name="Wong G.K."/>
            <person name="Wu C.I."/>
            <person name="Wu G."/>
            <person name="Yamamoto D."/>
            <person name="Yang H.P."/>
            <person name="Yang S.P."/>
            <person name="Yorke J.A."/>
            <person name="Yoshida K."/>
            <person name="Zdobnov E."/>
            <person name="Zhang P."/>
            <person name="Zhang Y."/>
            <person name="Zimin A.V."/>
            <person name="Baldwin J."/>
            <person name="Abdouelleil A."/>
            <person name="Abdulkadir J."/>
            <person name="Abebe A."/>
            <person name="Abera B."/>
            <person name="Abreu J."/>
            <person name="Acer S.C."/>
            <person name="Aftuck L."/>
            <person name="Alexander A."/>
            <person name="An P."/>
            <person name="Anderson E."/>
            <person name="Anderson S."/>
            <person name="Arachi H."/>
            <person name="Azer M."/>
            <person name="Bachantsang P."/>
            <person name="Barry A."/>
            <person name="Bayul T."/>
            <person name="Berlin A."/>
            <person name="Bessette D."/>
            <person name="Bloom T."/>
            <person name="Blye J."/>
            <person name="Boguslavskiy L."/>
            <person name="Bonnet C."/>
            <person name="Boukhgalter B."/>
            <person name="Bourzgui I."/>
            <person name="Brown A."/>
            <person name="Cahill P."/>
            <person name="Channer S."/>
            <person name="Cheshatsang Y."/>
            <person name="Chuda L."/>
            <person name="Citroen M."/>
            <person name="Collymore A."/>
            <person name="Cooke P."/>
            <person name="Costello M."/>
            <person name="D'Aco K."/>
            <person name="Daza R."/>
            <person name="De Haan G."/>
            <person name="DeGray S."/>
            <person name="DeMaso C."/>
            <person name="Dhargay N."/>
            <person name="Dooley K."/>
            <person name="Dooley E."/>
            <person name="Doricent M."/>
            <person name="Dorje P."/>
            <person name="Dorjee K."/>
            <person name="Dupes A."/>
            <person name="Elong R."/>
            <person name="Falk J."/>
            <person name="Farina A."/>
            <person name="Faro S."/>
            <person name="Ferguson D."/>
            <person name="Fisher S."/>
            <person name="Foley C.D."/>
            <person name="Franke A."/>
            <person name="Friedrich D."/>
            <person name="Gadbois L."/>
            <person name="Gearin G."/>
            <person name="Gearin C.R."/>
            <person name="Giannoukos G."/>
            <person name="Goode T."/>
            <person name="Graham J."/>
            <person name="Grandbois E."/>
            <person name="Grewal S."/>
            <person name="Gyaltsen K."/>
            <person name="Hafez N."/>
            <person name="Hagos B."/>
            <person name="Hall J."/>
            <person name="Henson C."/>
            <person name="Hollinger A."/>
            <person name="Honan T."/>
            <person name="Huard M.D."/>
            <person name="Hughes L."/>
            <person name="Hurhula B."/>
            <person name="Husby M.E."/>
            <person name="Kamat A."/>
            <person name="Kanga B."/>
            <person name="Kashin S."/>
            <person name="Khazanovich D."/>
            <person name="Kisner P."/>
            <person name="Lance K."/>
            <person name="Lara M."/>
            <person name="Lee W."/>
            <person name="Lennon N."/>
            <person name="Letendre F."/>
            <person name="LeVine R."/>
            <person name="Lipovsky A."/>
            <person name="Liu X."/>
            <person name="Liu J."/>
            <person name="Liu S."/>
            <person name="Lokyitsang T."/>
            <person name="Lokyitsang Y."/>
            <person name="Lubonja R."/>
            <person name="Lui A."/>
            <person name="MacDonald P."/>
            <person name="Magnisalis V."/>
            <person name="Maru K."/>
            <person name="Matthews C."/>
            <person name="McCusker W."/>
            <person name="McDonough S."/>
            <person name="Mehta T."/>
            <person name="Meldrim J."/>
            <person name="Meneus L."/>
            <person name="Mihai O."/>
            <person name="Mihalev A."/>
            <person name="Mihova T."/>
            <person name="Mittelman R."/>
            <person name="Mlenga V."/>
            <person name="Montmayeur A."/>
            <person name="Mulrain L."/>
            <person name="Navidi A."/>
            <person name="Naylor J."/>
            <person name="Negash T."/>
            <person name="Nguyen T."/>
            <person name="Nguyen N."/>
            <person name="Nicol R."/>
            <person name="Norbu C."/>
            <person name="Norbu N."/>
            <person name="Novod N."/>
            <person name="O'Neill B."/>
            <person name="Osman S."/>
            <person name="Markiewicz E."/>
            <person name="Oyono O.L."/>
            <person name="Patti C."/>
            <person name="Phunkhang P."/>
            <person name="Pierre F."/>
            <person name="Priest M."/>
            <person name="Raghuraman S."/>
            <person name="Rege F."/>
            <person name="Reyes R."/>
            <person name="Rise C."/>
            <person name="Rogov P."/>
            <person name="Ross K."/>
            <person name="Ryan E."/>
            <person name="Settipalli S."/>
            <person name="Shea T."/>
            <person name="Sherpa N."/>
            <person name="Shi L."/>
            <person name="Shih D."/>
            <person name="Sparrow T."/>
            <person name="Spaulding J."/>
            <person name="Stalker J."/>
            <person name="Stange-Thomann N."/>
            <person name="Stavropoulos S."/>
            <person name="Stone C."/>
            <person name="Strader C."/>
            <person name="Tesfaye S."/>
            <person name="Thomson T."/>
            <person name="Thoulutsang Y."/>
            <person name="Thoulutsang D."/>
            <person name="Topham K."/>
            <person name="Topping I."/>
            <person name="Tsamla T."/>
            <person name="Vassiliev H."/>
            <person name="Vo A."/>
            <person name="Wangchuk T."/>
            <person name="Wangdi T."/>
            <person name="Weiand M."/>
            <person name="Wilkinson J."/>
            <person name="Wilson A."/>
            <person name="Yadav S."/>
            <person name="Young G."/>
            <person name="Yu Q."/>
            <person name="Zembek L."/>
            <person name="Zhong D."/>
            <person name="Zimmer A."/>
            <person name="Zwirko Z."/>
            <person name="Jaffe D.B."/>
            <person name="Alvarez P."/>
            <person name="Brockman W."/>
            <person name="Butler J."/>
            <person name="Chin C."/>
            <person name="Gnerre S."/>
            <person name="Grabherr M."/>
            <person name="Kleber M."/>
            <person name="Mauceli E."/>
            <person name="MacCallum I."/>
        </authorList>
    </citation>
    <scope>NUCLEOTIDE SEQUENCE [LARGE SCALE GENOMIC DNA]</scope>
    <source>
        <strain evidence="12">Tucson 14030-0811.24</strain>
    </source>
</reference>
<evidence type="ECO:0000256" key="1">
    <source>
        <dbReference type="ARBA" id="ARBA00004651"/>
    </source>
</evidence>
<dbReference type="Pfam" id="PF03137">
    <property type="entry name" value="OATP"/>
    <property type="match status" value="1"/>
</dbReference>
<dbReference type="InterPro" id="IPR002350">
    <property type="entry name" value="Kazal_dom"/>
</dbReference>
<dbReference type="OrthoDB" id="5062115at2759"/>
<dbReference type="PROSITE" id="PS51465">
    <property type="entry name" value="KAZAL_2"/>
    <property type="match status" value="1"/>
</dbReference>
<dbReference type="PhylomeDB" id="B4MJH9"/>